<dbReference type="Gene3D" id="3.40.50.150">
    <property type="entry name" value="Vaccinia Virus protein VP39"/>
    <property type="match status" value="1"/>
</dbReference>
<sequence>MANITAEEKSSQKNITDMFLKHVKDRTNTKVLDLGGGTGSVSQLLRNQLQFKGEIDILDANMDMLYKASKKEVGFSNILCHWIGDSGDLPLRDATYDVIVCAAAFLPNHIPAPAIKGILKVIKPEGLLLLTMRLETTGSYEKVLQDNIKQLCSEKKLELLDDVKYTHFSNSPNKFNSGCFVYRRN</sequence>
<dbReference type="PANTHER" id="PTHR43591">
    <property type="entry name" value="METHYLTRANSFERASE"/>
    <property type="match status" value="1"/>
</dbReference>
<reference evidence="2" key="2">
    <citation type="submission" date="2025-08" db="UniProtKB">
        <authorList>
            <consortium name="Ensembl"/>
        </authorList>
    </citation>
    <scope>IDENTIFICATION</scope>
</reference>
<feature type="domain" description="Methyltransferase" evidence="1">
    <location>
        <begin position="27"/>
        <end position="156"/>
    </location>
</feature>
<dbReference type="InterPro" id="IPR029063">
    <property type="entry name" value="SAM-dependent_MTases_sf"/>
</dbReference>
<proteinExistence type="predicted"/>
<reference evidence="2" key="3">
    <citation type="submission" date="2025-09" db="UniProtKB">
        <authorList>
            <consortium name="Ensembl"/>
        </authorList>
    </citation>
    <scope>IDENTIFICATION</scope>
</reference>
<evidence type="ECO:0000313" key="2">
    <source>
        <dbReference type="Ensembl" id="ENSCSAVP00000012351.1"/>
    </source>
</evidence>
<dbReference type="eggNOG" id="ENOG502SEIB">
    <property type="taxonomic scope" value="Eukaryota"/>
</dbReference>
<protein>
    <recommendedName>
        <fullName evidence="1">Methyltransferase domain-containing protein</fullName>
    </recommendedName>
</protein>
<evidence type="ECO:0000259" key="1">
    <source>
        <dbReference type="Pfam" id="PF13847"/>
    </source>
</evidence>
<dbReference type="Proteomes" id="UP000007875">
    <property type="component" value="Unassembled WGS sequence"/>
</dbReference>
<organism evidence="2 3">
    <name type="scientific">Ciona savignyi</name>
    <name type="common">Pacific transparent sea squirt</name>
    <dbReference type="NCBI Taxonomy" id="51511"/>
    <lineage>
        <taxon>Eukaryota</taxon>
        <taxon>Metazoa</taxon>
        <taxon>Chordata</taxon>
        <taxon>Tunicata</taxon>
        <taxon>Ascidiacea</taxon>
        <taxon>Phlebobranchia</taxon>
        <taxon>Cionidae</taxon>
        <taxon>Ciona</taxon>
    </lineage>
</organism>
<dbReference type="InterPro" id="IPR025714">
    <property type="entry name" value="Methyltranfer_dom"/>
</dbReference>
<keyword evidence="3" id="KW-1185">Reference proteome</keyword>
<dbReference type="GeneTree" id="ENSGT00560000077514"/>
<dbReference type="STRING" id="51511.ENSCSAVP00000012351"/>
<reference evidence="3" key="1">
    <citation type="submission" date="2003-08" db="EMBL/GenBank/DDBJ databases">
        <authorList>
            <person name="Birren B."/>
            <person name="Nusbaum C."/>
            <person name="Abebe A."/>
            <person name="Abouelleil A."/>
            <person name="Adekoya E."/>
            <person name="Ait-zahra M."/>
            <person name="Allen N."/>
            <person name="Allen T."/>
            <person name="An P."/>
            <person name="Anderson M."/>
            <person name="Anderson S."/>
            <person name="Arachchi H."/>
            <person name="Armbruster J."/>
            <person name="Bachantsang P."/>
            <person name="Baldwin J."/>
            <person name="Barry A."/>
            <person name="Bayul T."/>
            <person name="Blitshsteyn B."/>
            <person name="Bloom T."/>
            <person name="Blye J."/>
            <person name="Boguslavskiy L."/>
            <person name="Borowsky M."/>
            <person name="Boukhgalter B."/>
            <person name="Brunache A."/>
            <person name="Butler J."/>
            <person name="Calixte N."/>
            <person name="Calvo S."/>
            <person name="Camarata J."/>
            <person name="Campo K."/>
            <person name="Chang J."/>
            <person name="Cheshatsang Y."/>
            <person name="Citroen M."/>
            <person name="Collymore A."/>
            <person name="Considine T."/>
            <person name="Cook A."/>
            <person name="Cooke P."/>
            <person name="Corum B."/>
            <person name="Cuomo C."/>
            <person name="David R."/>
            <person name="Dawoe T."/>
            <person name="Degray S."/>
            <person name="Dodge S."/>
            <person name="Dooley K."/>
            <person name="Dorje P."/>
            <person name="Dorjee K."/>
            <person name="Dorris L."/>
            <person name="Duffey N."/>
            <person name="Dupes A."/>
            <person name="Elkins T."/>
            <person name="Engels R."/>
            <person name="Erickson J."/>
            <person name="Farina A."/>
            <person name="Faro S."/>
            <person name="Ferreira P."/>
            <person name="Fischer H."/>
            <person name="Fitzgerald M."/>
            <person name="Foley K."/>
            <person name="Gage D."/>
            <person name="Galagan J."/>
            <person name="Gearin G."/>
            <person name="Gnerre S."/>
            <person name="Gnirke A."/>
            <person name="Goyette A."/>
            <person name="Graham J."/>
            <person name="Grandbois E."/>
            <person name="Gyaltsen K."/>
            <person name="Hafez N."/>
            <person name="Hagopian D."/>
            <person name="Hagos B."/>
            <person name="Hall J."/>
            <person name="Hatcher B."/>
            <person name="Heller A."/>
            <person name="Higgins H."/>
            <person name="Honan T."/>
            <person name="Horn A."/>
            <person name="Houde N."/>
            <person name="Hughes L."/>
            <person name="Hulme W."/>
            <person name="Husby E."/>
            <person name="Iliev I."/>
            <person name="Jaffe D."/>
            <person name="Jones C."/>
            <person name="Kamal M."/>
            <person name="Kamat A."/>
            <person name="Kamvysselis M."/>
            <person name="Karlsson E."/>
            <person name="Kells C."/>
            <person name="Kieu A."/>
            <person name="Kisner P."/>
            <person name="Kodira C."/>
            <person name="Kulbokas E."/>
            <person name="Labutti K."/>
            <person name="Lama D."/>
            <person name="Landers T."/>
            <person name="Leger J."/>
            <person name="Levine S."/>
            <person name="Lewis D."/>
            <person name="Lewis T."/>
            <person name="Lindblad-toh K."/>
            <person name="Liu X."/>
            <person name="Lokyitsang T."/>
            <person name="Lokyitsang Y."/>
            <person name="Lucien O."/>
            <person name="Lui A."/>
            <person name="Ma L.J."/>
            <person name="Mabbitt R."/>
            <person name="Macdonald J."/>
            <person name="Maclean C."/>
            <person name="Major J."/>
            <person name="Manning J."/>
            <person name="Marabella R."/>
            <person name="Maru K."/>
            <person name="Matthews C."/>
            <person name="Mauceli E."/>
            <person name="Mccarthy M."/>
            <person name="Mcdonough S."/>
            <person name="Mcghee T."/>
            <person name="Meldrim J."/>
            <person name="Meneus L."/>
            <person name="Mesirov J."/>
            <person name="Mihalev A."/>
            <person name="Mihova T."/>
            <person name="Mikkelsen T."/>
            <person name="Mlenga V."/>
            <person name="Moru K."/>
            <person name="Mozes J."/>
            <person name="Mulrain L."/>
            <person name="Munson G."/>
            <person name="Naylor J."/>
            <person name="Newes C."/>
            <person name="Nguyen C."/>
            <person name="Nguyen N."/>
            <person name="Nguyen T."/>
            <person name="Nicol R."/>
            <person name="Nielsen C."/>
            <person name="Nizzari M."/>
            <person name="Norbu C."/>
            <person name="Norbu N."/>
            <person name="O'donnell P."/>
            <person name="Okoawo O."/>
            <person name="O'leary S."/>
            <person name="Omotosho B."/>
            <person name="O'neill K."/>
            <person name="Osman S."/>
            <person name="Parker S."/>
            <person name="Perrin D."/>
            <person name="Phunkhang P."/>
            <person name="Piqani B."/>
            <person name="Purcell S."/>
            <person name="Rachupka T."/>
            <person name="Ramasamy U."/>
            <person name="Rameau R."/>
            <person name="Ray V."/>
            <person name="Raymond C."/>
            <person name="Retta R."/>
            <person name="Richardson S."/>
            <person name="Rise C."/>
            <person name="Rodriguez J."/>
            <person name="Rogers J."/>
            <person name="Rogov P."/>
            <person name="Rutman M."/>
            <person name="Schupbach R."/>
            <person name="Seaman C."/>
            <person name="Settipalli S."/>
            <person name="Sharpe T."/>
            <person name="Sheridan J."/>
            <person name="Sherpa N."/>
            <person name="Shi J."/>
            <person name="Smirnov S."/>
            <person name="Smith C."/>
            <person name="Sougnez C."/>
            <person name="Spencer B."/>
            <person name="Stalker J."/>
            <person name="Stange-thomann N."/>
            <person name="Stavropoulos S."/>
            <person name="Stetson K."/>
            <person name="Stone C."/>
            <person name="Stone S."/>
            <person name="Stubbs M."/>
            <person name="Talamas J."/>
            <person name="Tchuinga P."/>
            <person name="Tenzing P."/>
            <person name="Tesfaye S."/>
            <person name="Theodore J."/>
            <person name="Thoulutsang Y."/>
            <person name="Topham K."/>
            <person name="Towey S."/>
            <person name="Tsamla T."/>
            <person name="Tsomo N."/>
            <person name="Vallee D."/>
            <person name="Vassiliev H."/>
            <person name="Venkataraman V."/>
            <person name="Vinson J."/>
            <person name="Vo A."/>
            <person name="Wade C."/>
            <person name="Wang S."/>
            <person name="Wangchuk T."/>
            <person name="Wangdi T."/>
            <person name="Whittaker C."/>
            <person name="Wilkinson J."/>
            <person name="Wu Y."/>
            <person name="Wyman D."/>
            <person name="Yadav S."/>
            <person name="Yang S."/>
            <person name="Yang X."/>
            <person name="Yeager S."/>
            <person name="Yee E."/>
            <person name="Young G."/>
            <person name="Zainoun J."/>
            <person name="Zembeck L."/>
            <person name="Zimmer A."/>
            <person name="Zody M."/>
            <person name="Lander E."/>
        </authorList>
    </citation>
    <scope>NUCLEOTIDE SEQUENCE [LARGE SCALE GENOMIC DNA]</scope>
</reference>
<dbReference type="Ensembl" id="ENSCSAVT00000012494.1">
    <property type="protein sequence ID" value="ENSCSAVP00000012351.1"/>
    <property type="gene ID" value="ENSCSAVG00000007262.1"/>
</dbReference>
<dbReference type="CDD" id="cd02440">
    <property type="entry name" value="AdoMet_MTases"/>
    <property type="match status" value="1"/>
</dbReference>
<name>H2Z439_CIOSA</name>
<dbReference type="Pfam" id="PF13847">
    <property type="entry name" value="Methyltransf_31"/>
    <property type="match status" value="1"/>
</dbReference>
<accession>H2Z439</accession>
<dbReference type="PANTHER" id="PTHR43591:SF110">
    <property type="entry name" value="RHODANESE DOMAIN-CONTAINING PROTEIN"/>
    <property type="match status" value="1"/>
</dbReference>
<dbReference type="InParanoid" id="H2Z439"/>
<dbReference type="HOGENOM" id="CLU_090201_2_1_1"/>
<dbReference type="SUPFAM" id="SSF53335">
    <property type="entry name" value="S-adenosyl-L-methionine-dependent methyltransferases"/>
    <property type="match status" value="1"/>
</dbReference>
<evidence type="ECO:0000313" key="3">
    <source>
        <dbReference type="Proteomes" id="UP000007875"/>
    </source>
</evidence>
<dbReference type="AlphaFoldDB" id="H2Z439"/>